<name>A0A6S7AJ76_9BURK</name>
<dbReference type="EMBL" id="CADIJO010000025">
    <property type="protein sequence ID" value="CAB3734797.1"/>
    <property type="molecule type" value="Genomic_DNA"/>
</dbReference>
<dbReference type="Proteomes" id="UP000494111">
    <property type="component" value="Unassembled WGS sequence"/>
</dbReference>
<evidence type="ECO:0000313" key="2">
    <source>
        <dbReference type="Proteomes" id="UP000494111"/>
    </source>
</evidence>
<accession>A0A6S7AJ76</accession>
<gene>
    <name evidence="1" type="ORF">LMG3458_05180</name>
</gene>
<dbReference type="AlphaFoldDB" id="A0A6S7AJ76"/>
<sequence>MSRALACHFCLSTLAQGAPLLERNGSAICKTCVDAFSAEFTERAWVMAASLDEQLDVLLAESKRALEQSATLAERARSCGLSLTELSAMPPRALS</sequence>
<protein>
    <recommendedName>
        <fullName evidence="3">ClpX-type ZB domain-containing protein</fullName>
    </recommendedName>
</protein>
<dbReference type="RefSeq" id="WP_175190707.1">
    <property type="nucleotide sequence ID" value="NZ_CADIJO010000025.1"/>
</dbReference>
<proteinExistence type="predicted"/>
<organism evidence="1 2">
    <name type="scientific">Achromobacter deleyi</name>
    <dbReference type="NCBI Taxonomy" id="1353891"/>
    <lineage>
        <taxon>Bacteria</taxon>
        <taxon>Pseudomonadati</taxon>
        <taxon>Pseudomonadota</taxon>
        <taxon>Betaproteobacteria</taxon>
        <taxon>Burkholderiales</taxon>
        <taxon>Alcaligenaceae</taxon>
        <taxon>Achromobacter</taxon>
    </lineage>
</organism>
<evidence type="ECO:0000313" key="1">
    <source>
        <dbReference type="EMBL" id="CAB3734797.1"/>
    </source>
</evidence>
<evidence type="ECO:0008006" key="3">
    <source>
        <dbReference type="Google" id="ProtNLM"/>
    </source>
</evidence>
<reference evidence="1 2" key="1">
    <citation type="submission" date="2020-04" db="EMBL/GenBank/DDBJ databases">
        <authorList>
            <person name="De Canck E."/>
        </authorList>
    </citation>
    <scope>NUCLEOTIDE SEQUENCE [LARGE SCALE GENOMIC DNA]</scope>
    <source>
        <strain evidence="1 2">LMG 3458</strain>
    </source>
</reference>